<sequence length="190" mass="20258">MSGSHTRLSPHRLRAAARILTAGGLVAHATEGVWGLACDPLNPRAVLRLLALKRRDVKRGLILIGAEIQHLDLFVASGADDAWARAVESWPAPITWLLPAASGTPWWLTGEHDSIALRQTAHADSAALCRAFGSALVSTSANRSGRPPVRNAWQARARLGHGVDFIAGGVPDAPGRPSTIRDARDGRTLR</sequence>
<keyword evidence="6 9" id="KW-0547">Nucleotide-binding</keyword>
<comment type="catalytic activity">
    <reaction evidence="8 9">
        <text>L-threonine + hydrogencarbonate + ATP = L-threonylcarbamoyladenylate + diphosphate + H2O</text>
        <dbReference type="Rhea" id="RHEA:36407"/>
        <dbReference type="ChEBI" id="CHEBI:15377"/>
        <dbReference type="ChEBI" id="CHEBI:17544"/>
        <dbReference type="ChEBI" id="CHEBI:30616"/>
        <dbReference type="ChEBI" id="CHEBI:33019"/>
        <dbReference type="ChEBI" id="CHEBI:57926"/>
        <dbReference type="ChEBI" id="CHEBI:73682"/>
        <dbReference type="EC" id="2.7.7.87"/>
    </reaction>
</comment>
<comment type="similarity">
    <text evidence="9">Belongs to the SUA5 family. TsaC subfamily.</text>
</comment>
<dbReference type="Proteomes" id="UP001460888">
    <property type="component" value="Unassembled WGS sequence"/>
</dbReference>
<keyword evidence="5 9" id="KW-0548">Nucleotidyltransferase</keyword>
<comment type="function">
    <text evidence="9">Required for the formation of a threonylcarbamoyl group on adenosine at position 37 (t(6)A37) in tRNAs that read codons beginning with adenine. Catalyzes the conversion of L-threonine, HCO(3)(-)/CO(2) and ATP to give threonylcarbamoyl-AMP (TC-AMP) as the acyladenylate intermediate, with the release of diphosphate.</text>
</comment>
<feature type="domain" description="YrdC-like" evidence="11">
    <location>
        <begin position="10"/>
        <end position="190"/>
    </location>
</feature>
<dbReference type="EMBL" id="APND01000003">
    <property type="protein sequence ID" value="MES1929822.1"/>
    <property type="molecule type" value="Genomic_DNA"/>
</dbReference>
<dbReference type="Pfam" id="PF01300">
    <property type="entry name" value="Sua5_yciO_yrdC"/>
    <property type="match status" value="1"/>
</dbReference>
<dbReference type="Gene3D" id="3.90.870.10">
    <property type="entry name" value="DHBP synthase"/>
    <property type="match status" value="1"/>
</dbReference>
<keyword evidence="13" id="KW-1185">Reference proteome</keyword>
<evidence type="ECO:0000256" key="8">
    <source>
        <dbReference type="ARBA" id="ARBA00048366"/>
    </source>
</evidence>
<evidence type="ECO:0000256" key="1">
    <source>
        <dbReference type="ARBA" id="ARBA00004496"/>
    </source>
</evidence>
<evidence type="ECO:0000256" key="5">
    <source>
        <dbReference type="ARBA" id="ARBA00022695"/>
    </source>
</evidence>
<evidence type="ECO:0000256" key="6">
    <source>
        <dbReference type="ARBA" id="ARBA00022741"/>
    </source>
</evidence>
<feature type="compositionally biased region" description="Basic and acidic residues" evidence="10">
    <location>
        <begin position="179"/>
        <end position="190"/>
    </location>
</feature>
<comment type="caution">
    <text evidence="12">The sequence shown here is derived from an EMBL/GenBank/DDBJ whole genome shotgun (WGS) entry which is preliminary data.</text>
</comment>
<evidence type="ECO:0000313" key="13">
    <source>
        <dbReference type="Proteomes" id="UP001460888"/>
    </source>
</evidence>
<dbReference type="InterPro" id="IPR006070">
    <property type="entry name" value="Sua5-like_dom"/>
</dbReference>
<dbReference type="InterPro" id="IPR050156">
    <property type="entry name" value="TC-AMP_synthase_SUA5"/>
</dbReference>
<evidence type="ECO:0000256" key="3">
    <source>
        <dbReference type="ARBA" id="ARBA00022679"/>
    </source>
</evidence>
<feature type="region of interest" description="Disordered" evidence="10">
    <location>
        <begin position="169"/>
        <end position="190"/>
    </location>
</feature>
<dbReference type="RefSeq" id="WP_353111418.1">
    <property type="nucleotide sequence ID" value="NZ_APND01000003.1"/>
</dbReference>
<name>A0ABV2B1Q7_9GAMM</name>
<keyword evidence="2 9" id="KW-0963">Cytoplasm</keyword>
<dbReference type="EC" id="2.7.7.87" evidence="9"/>
<keyword evidence="3 9" id="KW-0808">Transferase</keyword>
<protein>
    <recommendedName>
        <fullName evidence="9">Threonylcarbamoyl-AMP synthase</fullName>
        <shortName evidence="9">TC-AMP synthase</shortName>
        <ecNumber evidence="9">2.7.7.87</ecNumber>
    </recommendedName>
    <alternativeName>
        <fullName evidence="9">L-threonylcarbamoyladenylate synthase</fullName>
    </alternativeName>
    <alternativeName>
        <fullName evidence="9">t(6)A37 threonylcarbamoyladenosine biosynthesis protein TsaC</fullName>
    </alternativeName>
    <alternativeName>
        <fullName evidence="9">tRNA threonylcarbamoyladenosine biosynthesis protein TsaC</fullName>
    </alternativeName>
</protein>
<evidence type="ECO:0000313" key="12">
    <source>
        <dbReference type="EMBL" id="MES1929822.1"/>
    </source>
</evidence>
<dbReference type="PANTHER" id="PTHR17490">
    <property type="entry name" value="SUA5"/>
    <property type="match status" value="1"/>
</dbReference>
<evidence type="ECO:0000256" key="2">
    <source>
        <dbReference type="ARBA" id="ARBA00022490"/>
    </source>
</evidence>
<comment type="subcellular location">
    <subcellularLocation>
        <location evidence="1 9">Cytoplasm</location>
    </subcellularLocation>
</comment>
<evidence type="ECO:0000259" key="11">
    <source>
        <dbReference type="PROSITE" id="PS51163"/>
    </source>
</evidence>
<keyword evidence="7 9" id="KW-0067">ATP-binding</keyword>
<evidence type="ECO:0000256" key="4">
    <source>
        <dbReference type="ARBA" id="ARBA00022694"/>
    </source>
</evidence>
<evidence type="ECO:0000256" key="7">
    <source>
        <dbReference type="ARBA" id="ARBA00022840"/>
    </source>
</evidence>
<dbReference type="SUPFAM" id="SSF55821">
    <property type="entry name" value="YrdC/RibB"/>
    <property type="match status" value="1"/>
</dbReference>
<dbReference type="PANTHER" id="PTHR17490:SF18">
    <property type="entry name" value="THREONYLCARBAMOYL-AMP SYNTHASE"/>
    <property type="match status" value="1"/>
</dbReference>
<proteinExistence type="inferred from homology"/>
<gene>
    <name evidence="9" type="primary">tsaC</name>
    <name evidence="12" type="ORF">SADO_11209</name>
</gene>
<keyword evidence="4 9" id="KW-0819">tRNA processing</keyword>
<dbReference type="InterPro" id="IPR017945">
    <property type="entry name" value="DHBP_synth_RibB-like_a/b_dom"/>
</dbReference>
<evidence type="ECO:0000256" key="9">
    <source>
        <dbReference type="HAMAP-Rule" id="MF_01852"/>
    </source>
</evidence>
<dbReference type="InterPro" id="IPR023535">
    <property type="entry name" value="TC-AMP_synthase"/>
</dbReference>
<organism evidence="12 13">
    <name type="scientific">Salinisphaera dokdonensis CL-ES53</name>
    <dbReference type="NCBI Taxonomy" id="1304272"/>
    <lineage>
        <taxon>Bacteria</taxon>
        <taxon>Pseudomonadati</taxon>
        <taxon>Pseudomonadota</taxon>
        <taxon>Gammaproteobacteria</taxon>
        <taxon>Salinisphaerales</taxon>
        <taxon>Salinisphaeraceae</taxon>
        <taxon>Salinisphaera</taxon>
    </lineage>
</organism>
<dbReference type="PROSITE" id="PS51163">
    <property type="entry name" value="YRDC"/>
    <property type="match status" value="1"/>
</dbReference>
<reference evidence="12 13" key="1">
    <citation type="submission" date="2013-03" db="EMBL/GenBank/DDBJ databases">
        <title>Salinisphaera dokdonensis CL-ES53 Genome Sequencing.</title>
        <authorList>
            <person name="Li C."/>
            <person name="Lai Q."/>
            <person name="Shao Z."/>
        </authorList>
    </citation>
    <scope>NUCLEOTIDE SEQUENCE [LARGE SCALE GENOMIC DNA]</scope>
    <source>
        <strain evidence="12 13">CL-ES53</strain>
    </source>
</reference>
<accession>A0ABV2B1Q7</accession>
<dbReference type="HAMAP" id="MF_01852">
    <property type="entry name" value="TsaC"/>
    <property type="match status" value="1"/>
</dbReference>
<evidence type="ECO:0000256" key="10">
    <source>
        <dbReference type="SAM" id="MobiDB-lite"/>
    </source>
</evidence>